<name>A0AC34RHB1_9BILA</name>
<protein>
    <submittedName>
        <fullName evidence="2">Uncharacterized protein</fullName>
    </submittedName>
</protein>
<evidence type="ECO:0000313" key="1">
    <source>
        <dbReference type="Proteomes" id="UP000887576"/>
    </source>
</evidence>
<proteinExistence type="predicted"/>
<dbReference type="WBParaSite" id="JU765_v2.g6956.t1">
    <property type="protein sequence ID" value="JU765_v2.g6956.t1"/>
    <property type="gene ID" value="JU765_v2.g6956"/>
</dbReference>
<reference evidence="2" key="1">
    <citation type="submission" date="2022-11" db="UniProtKB">
        <authorList>
            <consortium name="WormBaseParasite"/>
        </authorList>
    </citation>
    <scope>IDENTIFICATION</scope>
</reference>
<dbReference type="Proteomes" id="UP000887576">
    <property type="component" value="Unplaced"/>
</dbReference>
<evidence type="ECO:0000313" key="2">
    <source>
        <dbReference type="WBParaSite" id="JU765_v2.g6956.t1"/>
    </source>
</evidence>
<organism evidence="1 2">
    <name type="scientific">Panagrolaimus sp. JU765</name>
    <dbReference type="NCBI Taxonomy" id="591449"/>
    <lineage>
        <taxon>Eukaryota</taxon>
        <taxon>Metazoa</taxon>
        <taxon>Ecdysozoa</taxon>
        <taxon>Nematoda</taxon>
        <taxon>Chromadorea</taxon>
        <taxon>Rhabditida</taxon>
        <taxon>Tylenchina</taxon>
        <taxon>Panagrolaimomorpha</taxon>
        <taxon>Panagrolaimoidea</taxon>
        <taxon>Panagrolaimidae</taxon>
        <taxon>Panagrolaimus</taxon>
    </lineage>
</organism>
<sequence length="130" mass="14314">MYKNATDDLKNAKTIAETLLAEETPSTLQLTKAADLVHDAMQEAENLANQPDGQAAGPLFALLDSEKQELQAVAEKLEDKLVQTGQLQTFVAEAYAIIDPLKDHVQSIEQAALFDLNEARNQLEKLNLRP</sequence>
<accession>A0AC34RHB1</accession>